<reference evidence="3 4" key="1">
    <citation type="journal article" date="2012" name="Genome Biol.">
        <title>Genome and low-iron response of an oceanic diatom adapted to chronic iron limitation.</title>
        <authorList>
            <person name="Lommer M."/>
            <person name="Specht M."/>
            <person name="Roy A.S."/>
            <person name="Kraemer L."/>
            <person name="Andreson R."/>
            <person name="Gutowska M.A."/>
            <person name="Wolf J."/>
            <person name="Bergner S.V."/>
            <person name="Schilhabel M.B."/>
            <person name="Klostermeier U.C."/>
            <person name="Beiko R.G."/>
            <person name="Rosenstiel P."/>
            <person name="Hippler M."/>
            <person name="Laroche J."/>
        </authorList>
    </citation>
    <scope>NUCLEOTIDE SEQUENCE [LARGE SCALE GENOMIC DNA]</scope>
    <source>
        <strain evidence="3 4">CCMP1005</strain>
    </source>
</reference>
<evidence type="ECO:0000313" key="4">
    <source>
        <dbReference type="Proteomes" id="UP000266841"/>
    </source>
</evidence>
<dbReference type="InterPro" id="IPR046631">
    <property type="entry name" value="DUF6743"/>
</dbReference>
<feature type="region of interest" description="Disordered" evidence="1">
    <location>
        <begin position="1"/>
        <end position="37"/>
    </location>
</feature>
<dbReference type="Pfam" id="PF20528">
    <property type="entry name" value="DUF6743"/>
    <property type="match status" value="1"/>
</dbReference>
<keyword evidence="4" id="KW-1185">Reference proteome</keyword>
<dbReference type="eggNOG" id="ENOG502SDBJ">
    <property type="taxonomic scope" value="Eukaryota"/>
</dbReference>
<name>K0SF54_THAOC</name>
<protein>
    <recommendedName>
        <fullName evidence="2">DUF6743 domain-containing protein</fullName>
    </recommendedName>
</protein>
<sequence>MEPFQASRPVHSQLSAHSIPRGTGETTWEPTSTSTSTATPCFRAEILGSEPPGTPQIQQVYGAMNPLLAYTLAPMHLSAFYIPRGSGKTTWEPTSTSTSTATPCFRAEILGSEPPGTPQIQQVYGAMNPLLAYTLAPMHLSAFYIPRGSGKTTWEPVSTSTSTASPCFHAEISYQPVDAADVRRRVAFGARAYYRRRGMLSDGGSSLSTFAGTASSASALEVAGALRSNGRNKLFLFLSAAAVGVSRTESSPSCWRVSTPMSQCAGTAPAWVVHHCSSLLASEGGSSYGSQGRPPDTTGRPVPP</sequence>
<feature type="domain" description="DUF6743" evidence="2">
    <location>
        <begin position="172"/>
        <end position="192"/>
    </location>
</feature>
<dbReference type="Proteomes" id="UP000266841">
    <property type="component" value="Unassembled WGS sequence"/>
</dbReference>
<dbReference type="EMBL" id="AGNL01018119">
    <property type="protein sequence ID" value="EJK63624.1"/>
    <property type="molecule type" value="Genomic_DNA"/>
</dbReference>
<evidence type="ECO:0000256" key="1">
    <source>
        <dbReference type="SAM" id="MobiDB-lite"/>
    </source>
</evidence>
<accession>K0SF54</accession>
<comment type="caution">
    <text evidence="3">The sequence shown here is derived from an EMBL/GenBank/DDBJ whole genome shotgun (WGS) entry which is preliminary data.</text>
</comment>
<evidence type="ECO:0000313" key="3">
    <source>
        <dbReference type="EMBL" id="EJK63624.1"/>
    </source>
</evidence>
<evidence type="ECO:0000259" key="2">
    <source>
        <dbReference type="Pfam" id="PF20528"/>
    </source>
</evidence>
<organism evidence="3 4">
    <name type="scientific">Thalassiosira oceanica</name>
    <name type="common">Marine diatom</name>
    <dbReference type="NCBI Taxonomy" id="159749"/>
    <lineage>
        <taxon>Eukaryota</taxon>
        <taxon>Sar</taxon>
        <taxon>Stramenopiles</taxon>
        <taxon>Ochrophyta</taxon>
        <taxon>Bacillariophyta</taxon>
        <taxon>Coscinodiscophyceae</taxon>
        <taxon>Thalassiosirophycidae</taxon>
        <taxon>Thalassiosirales</taxon>
        <taxon>Thalassiosiraceae</taxon>
        <taxon>Thalassiosira</taxon>
    </lineage>
</organism>
<dbReference type="AlphaFoldDB" id="K0SF54"/>
<proteinExistence type="predicted"/>
<feature type="compositionally biased region" description="Low complexity" evidence="1">
    <location>
        <begin position="22"/>
        <end position="37"/>
    </location>
</feature>
<feature type="region of interest" description="Disordered" evidence="1">
    <location>
        <begin position="283"/>
        <end position="304"/>
    </location>
</feature>
<gene>
    <name evidence="3" type="ORF">THAOC_15706</name>
</gene>